<evidence type="ECO:0000313" key="2">
    <source>
        <dbReference type="EMBL" id="KAF4640910.1"/>
    </source>
</evidence>
<dbReference type="SMR" id="A0A7J6K257"/>
<dbReference type="AlphaFoldDB" id="A0A7J6K257"/>
<reference evidence="2 3" key="1">
    <citation type="submission" date="2020-03" db="EMBL/GenBank/DDBJ databases">
        <title>Genome sequence of Toxoplasma gondii RH-88 strain.</title>
        <authorList>
            <person name="Lorenzi H.A."/>
            <person name="Venepally P."/>
            <person name="Rozenberg A."/>
            <person name="Sibley D."/>
        </authorList>
    </citation>
    <scope>NUCLEOTIDE SEQUENCE [LARGE SCALE GENOMIC DNA]</scope>
    <source>
        <strain evidence="2 3">RH-88</strain>
    </source>
</reference>
<proteinExistence type="predicted"/>
<feature type="region of interest" description="Disordered" evidence="1">
    <location>
        <begin position="601"/>
        <end position="629"/>
    </location>
</feature>
<feature type="region of interest" description="Disordered" evidence="1">
    <location>
        <begin position="216"/>
        <end position="315"/>
    </location>
</feature>
<evidence type="ECO:0000256" key="1">
    <source>
        <dbReference type="SAM" id="MobiDB-lite"/>
    </source>
</evidence>
<evidence type="ECO:0000313" key="3">
    <source>
        <dbReference type="Proteomes" id="UP000557509"/>
    </source>
</evidence>
<dbReference type="EMDB" id="EMD-52348"/>
<feature type="compositionally biased region" description="Basic and acidic residues" evidence="1">
    <location>
        <begin position="263"/>
        <end position="277"/>
    </location>
</feature>
<dbReference type="EMBL" id="JAAUHK010000194">
    <property type="protein sequence ID" value="KAF4640910.1"/>
    <property type="molecule type" value="Genomic_DNA"/>
</dbReference>
<gene>
    <name evidence="2" type="ORF">TGRH88_067180</name>
</gene>
<dbReference type="Proteomes" id="UP000557509">
    <property type="component" value="Unassembled WGS sequence"/>
</dbReference>
<name>A0A7J6K257_TOXGO</name>
<dbReference type="VEuPathDB" id="ToxoDB:TGME49_263840"/>
<sequence>MCMQIVISFESSFCRVRELRGFVSTRCARVRFCSTSERPLERKWIPSRANWNFSPASKMAARFPPFRSLHPLLPPCRFSRPKNLTDAKTTPRTEEASSSLHLPSASFSLQLSLRAEAGFASQVHEADRSPFLSSSPRPFFRRPYSVLCSSLGPGIPRGVPDLLRAPSFREERRVFSQTSSSGDPNVPSNKRETAKNPPASGRFRLLRAVENLVSARAKRGPVSSPETPGGPLSPVSASAAPERDGAGDTPQQNAEGERDLEETEAKSESEKVTDEGSHWLARRARGSRLATGRSLLAGQPDGCSVQDRREDGSESKPVTVVYAHASSMETTRPASSASLSRFLSNLLPRLFLFPTPLSSAQRTAEKPVAQGASVGAESAARESFLSPSQRQSLPFNFVTVDVAAEPRLGAFLALPSVPALVCFYRKKLYSVLAPGASDVALLRFLKEAADLSETSTSASREKNVCSRVSPENVAEAVHGARVAAATTAGGKGSLAVGSAALGSKRLTETEAVALEGAWAERKDVQCLLTQLGVAMTREQAEEVQTLKNELVAEDRSEDAVLTGGRRLFAELQLQLTGDSPPDREALSTLLSDILGSALSLPESLQPPKLSEVSRQEAGRSVSSDSRPSRKKTGYAEQWASLYQIEGYWNELETSPVCARLLAKATVALFDHEQVNLQELDLCIDRASGEDDEEWPSIRASLSESLKTALNADEPVRPLDEAVHYAHLTMKNEKDFSSLRPSFFFLGSTAVLDCPLRTASRLRRLKAARLFHGGAYEEALKFAVFAYRLECQGPVETRRAAAPEHVLGKWRDEEAALLAVDSSHDKVGGNGTEDLFDQMACARAGWPARTLLMAMYMALGAKHPAVQRSRAELEVLLGTDGFVPVVFPHTRARAGGKPIMMRGKSGKWHWLGPYWKPPWAPSNKARWPTGPEEWAWSDPTR</sequence>
<feature type="compositionally biased region" description="Polar residues" evidence="1">
    <location>
        <begin position="175"/>
        <end position="188"/>
    </location>
</feature>
<comment type="caution">
    <text evidence="2">The sequence shown here is derived from an EMBL/GenBank/DDBJ whole genome shotgun (WGS) entry which is preliminary data.</text>
</comment>
<accession>A0A7J6K257</accession>
<feature type="region of interest" description="Disordered" evidence="1">
    <location>
        <begin position="171"/>
        <end position="204"/>
    </location>
</feature>
<protein>
    <submittedName>
        <fullName evidence="2">Uncharacterized protein</fullName>
    </submittedName>
</protein>
<keyword evidence="3" id="KW-1185">Reference proteome</keyword>
<organism evidence="2 3">
    <name type="scientific">Toxoplasma gondii</name>
    <dbReference type="NCBI Taxonomy" id="5811"/>
    <lineage>
        <taxon>Eukaryota</taxon>
        <taxon>Sar</taxon>
        <taxon>Alveolata</taxon>
        <taxon>Apicomplexa</taxon>
        <taxon>Conoidasida</taxon>
        <taxon>Coccidia</taxon>
        <taxon>Eucoccidiorida</taxon>
        <taxon>Eimeriorina</taxon>
        <taxon>Sarcocystidae</taxon>
        <taxon>Toxoplasma</taxon>
    </lineage>
</organism>